<dbReference type="STRING" id="93759.A0A1R3KKF9"/>
<dbReference type="Proteomes" id="UP000187203">
    <property type="component" value="Unassembled WGS sequence"/>
</dbReference>
<evidence type="ECO:0000256" key="3">
    <source>
        <dbReference type="ARBA" id="ARBA00023004"/>
    </source>
</evidence>
<feature type="domain" description="Non-haem dioxygenase N-terminal" evidence="4">
    <location>
        <begin position="65"/>
        <end position="165"/>
    </location>
</feature>
<keyword evidence="1" id="KW-0479">Metal-binding</keyword>
<reference evidence="6" key="1">
    <citation type="submission" date="2013-09" db="EMBL/GenBank/DDBJ databases">
        <title>Corchorus olitorius genome sequencing.</title>
        <authorList>
            <person name="Alam M."/>
            <person name="Haque M.S."/>
            <person name="Islam M.S."/>
            <person name="Emdad E.M."/>
            <person name="Islam M.M."/>
            <person name="Ahmed B."/>
            <person name="Halim A."/>
            <person name="Hossen Q.M.M."/>
            <person name="Hossain M.Z."/>
            <person name="Ahmed R."/>
            <person name="Khan M.M."/>
            <person name="Islam R."/>
            <person name="Rashid M.M."/>
            <person name="Khan S.A."/>
            <person name="Rahman M.S."/>
            <person name="Alam M."/>
            <person name="Yahiya A.S."/>
            <person name="Khan M.S."/>
            <person name="Azam M.S."/>
            <person name="Haque T."/>
            <person name="Lashkar M.Z.H."/>
            <person name="Akhand A.I."/>
            <person name="Morshed G."/>
            <person name="Roy S."/>
            <person name="Uddin K.S."/>
            <person name="Rabeya T."/>
            <person name="Hossain A.S."/>
            <person name="Chowdhury A."/>
            <person name="Snigdha A.R."/>
            <person name="Mortoza M.S."/>
            <person name="Matin S.A."/>
            <person name="Hoque S.M.E."/>
            <person name="Islam M.K."/>
            <person name="Roy D.K."/>
            <person name="Haider R."/>
            <person name="Moosa M.M."/>
            <person name="Elias S.M."/>
            <person name="Hasan A.M."/>
            <person name="Jahan S."/>
            <person name="Shafiuddin M."/>
            <person name="Mahmood N."/>
            <person name="Shommy N.S."/>
        </authorList>
    </citation>
    <scope>NUCLEOTIDE SEQUENCE [LARGE SCALE GENOMIC DNA]</scope>
    <source>
        <strain evidence="6">cv. O-4</strain>
    </source>
</reference>
<comment type="caution">
    <text evidence="5">The sequence shown here is derived from an EMBL/GenBank/DDBJ whole genome shotgun (WGS) entry which is preliminary data.</text>
</comment>
<dbReference type="PANTHER" id="PTHR10209:SF864">
    <property type="entry name" value="FE2OG DIOXYGENASE DOMAIN-CONTAINING PROTEIN"/>
    <property type="match status" value="1"/>
</dbReference>
<dbReference type="GO" id="GO:0046872">
    <property type="term" value="F:metal ion binding"/>
    <property type="evidence" value="ECO:0007669"/>
    <property type="project" value="UniProtKB-KW"/>
</dbReference>
<evidence type="ECO:0000313" key="6">
    <source>
        <dbReference type="Proteomes" id="UP000187203"/>
    </source>
</evidence>
<dbReference type="OrthoDB" id="288590at2759"/>
<evidence type="ECO:0000256" key="1">
    <source>
        <dbReference type="ARBA" id="ARBA00022723"/>
    </source>
</evidence>
<dbReference type="EMBL" id="AWUE01013161">
    <property type="protein sequence ID" value="OMP07571.1"/>
    <property type="molecule type" value="Genomic_DNA"/>
</dbReference>
<accession>A0A1R3KKF9</accession>
<evidence type="ECO:0000259" key="4">
    <source>
        <dbReference type="Pfam" id="PF14226"/>
    </source>
</evidence>
<evidence type="ECO:0000313" key="5">
    <source>
        <dbReference type="EMBL" id="OMP07571.1"/>
    </source>
</evidence>
<evidence type="ECO:0000256" key="2">
    <source>
        <dbReference type="ARBA" id="ARBA00023002"/>
    </source>
</evidence>
<dbReference type="PANTHER" id="PTHR10209">
    <property type="entry name" value="OXIDOREDUCTASE, 2OG-FE II OXYGENASE FAMILY PROTEIN"/>
    <property type="match status" value="1"/>
</dbReference>
<dbReference type="InterPro" id="IPR027443">
    <property type="entry name" value="IPNS-like_sf"/>
</dbReference>
<dbReference type="GO" id="GO:0016491">
    <property type="term" value="F:oxidoreductase activity"/>
    <property type="evidence" value="ECO:0007669"/>
    <property type="project" value="UniProtKB-KW"/>
</dbReference>
<organism evidence="5 6">
    <name type="scientific">Corchorus olitorius</name>
    <dbReference type="NCBI Taxonomy" id="93759"/>
    <lineage>
        <taxon>Eukaryota</taxon>
        <taxon>Viridiplantae</taxon>
        <taxon>Streptophyta</taxon>
        <taxon>Embryophyta</taxon>
        <taxon>Tracheophyta</taxon>
        <taxon>Spermatophyta</taxon>
        <taxon>Magnoliopsida</taxon>
        <taxon>eudicotyledons</taxon>
        <taxon>Gunneridae</taxon>
        <taxon>Pentapetalae</taxon>
        <taxon>rosids</taxon>
        <taxon>malvids</taxon>
        <taxon>Malvales</taxon>
        <taxon>Malvaceae</taxon>
        <taxon>Grewioideae</taxon>
        <taxon>Apeibeae</taxon>
        <taxon>Corchorus</taxon>
    </lineage>
</organism>
<gene>
    <name evidence="5" type="ORF">COLO4_07224</name>
</gene>
<sequence length="183" mass="20991">MEIQAEQDMKSNNDCLKNEVKAFDESKAGVKGLVDAGVSKIPPFFKHKPRVIHDFPVSTDSNIKVPLIDFDGIDKDASSRCKIIDQIRNACEKWGAFQLVNHGIPTTILDEMMDGIRKFHEQDVEKKKEYYSRDYNTKNVLYNSNFNLYEARAVGWRDTLTFITGVHRPPNPQELPPICRYSP</sequence>
<dbReference type="Pfam" id="PF14226">
    <property type="entry name" value="DIOX_N"/>
    <property type="match status" value="1"/>
</dbReference>
<keyword evidence="2" id="KW-0560">Oxidoreductase</keyword>
<dbReference type="SUPFAM" id="SSF51197">
    <property type="entry name" value="Clavaminate synthase-like"/>
    <property type="match status" value="1"/>
</dbReference>
<dbReference type="AlphaFoldDB" id="A0A1R3KKF9"/>
<dbReference type="Gene3D" id="2.60.120.330">
    <property type="entry name" value="B-lactam Antibiotic, Isopenicillin N Synthase, Chain"/>
    <property type="match status" value="1"/>
</dbReference>
<keyword evidence="6" id="KW-1185">Reference proteome</keyword>
<proteinExistence type="predicted"/>
<dbReference type="InterPro" id="IPR026992">
    <property type="entry name" value="DIOX_N"/>
</dbReference>
<protein>
    <recommendedName>
        <fullName evidence="4">Non-haem dioxygenase N-terminal domain-containing protein</fullName>
    </recommendedName>
</protein>
<name>A0A1R3KKF9_9ROSI</name>
<keyword evidence="3" id="KW-0408">Iron</keyword>